<feature type="transmembrane region" description="Helical" evidence="9">
    <location>
        <begin position="175"/>
        <end position="197"/>
    </location>
</feature>
<reference evidence="11 12" key="1">
    <citation type="submission" date="2016-08" db="EMBL/GenBank/DDBJ databases">
        <title>Complete Genome Sequence Of The Indigo Reducing Clostridium isatidis DSM15098.</title>
        <authorList>
            <person name="Little G.T."/>
            <person name="Minton N.P."/>
        </authorList>
    </citation>
    <scope>NUCLEOTIDE SEQUENCE [LARGE SCALE GENOMIC DNA]</scope>
    <source>
        <strain evidence="11 12">DSM 15098</strain>
    </source>
</reference>
<dbReference type="Pfam" id="PF02378">
    <property type="entry name" value="PTS_EIIC"/>
    <property type="match status" value="1"/>
</dbReference>
<organism evidence="11 12">
    <name type="scientific">Clostridium isatidis</name>
    <dbReference type="NCBI Taxonomy" id="182773"/>
    <lineage>
        <taxon>Bacteria</taxon>
        <taxon>Bacillati</taxon>
        <taxon>Bacillota</taxon>
        <taxon>Clostridia</taxon>
        <taxon>Eubacteriales</taxon>
        <taxon>Clostridiaceae</taxon>
        <taxon>Clostridium</taxon>
    </lineage>
</organism>
<comment type="function">
    <text evidence="8">The phosphoenolpyruvate-dependent sugar phosphotransferase system (PTS), a major carbohydrate active -transport system, catalyzes the phosphorylation of incoming sugar substrates concomitant with their translocation across the cell membrane.</text>
</comment>
<keyword evidence="7 8" id="KW-0472">Membrane</keyword>
<evidence type="ECO:0000313" key="11">
    <source>
        <dbReference type="EMBL" id="ASW43926.1"/>
    </source>
</evidence>
<dbReference type="GO" id="GO:0008982">
    <property type="term" value="F:protein-N(PI)-phosphohistidine-sugar phosphotransferase activity"/>
    <property type="evidence" value="ECO:0007669"/>
    <property type="project" value="UniProtKB-UniRule"/>
</dbReference>
<evidence type="ECO:0000256" key="5">
    <source>
        <dbReference type="ARBA" id="ARBA00022692"/>
    </source>
</evidence>
<keyword evidence="12" id="KW-1185">Reference proteome</keyword>
<dbReference type="PANTHER" id="PTHR33989">
    <property type="match status" value="1"/>
</dbReference>
<feature type="domain" description="PTS EIIC type-3" evidence="10">
    <location>
        <begin position="8"/>
        <end position="404"/>
    </location>
</feature>
<dbReference type="InterPro" id="IPR003352">
    <property type="entry name" value="PTS_EIIC"/>
</dbReference>
<evidence type="ECO:0000256" key="2">
    <source>
        <dbReference type="ARBA" id="ARBA00022448"/>
    </source>
</evidence>
<feature type="transmembrane region" description="Helical" evidence="9">
    <location>
        <begin position="386"/>
        <end position="405"/>
    </location>
</feature>
<dbReference type="InterPro" id="IPR004796">
    <property type="entry name" value="PTS_IIC_cello"/>
</dbReference>
<evidence type="ECO:0000256" key="4">
    <source>
        <dbReference type="ARBA" id="ARBA00022597"/>
    </source>
</evidence>
<dbReference type="PIRSF" id="PIRSF006351">
    <property type="entry name" value="PTS_EIIC-Cellobiose"/>
    <property type="match status" value="1"/>
</dbReference>
<feature type="transmembrane region" description="Helical" evidence="9">
    <location>
        <begin position="336"/>
        <end position="356"/>
    </location>
</feature>
<sequence length="437" mass="47775">MNKFVSKLEKYVAPIANRIESQRHIATIKNGMISLMAVLMVGSIGMIISGIGSFFPADSSVGMFFSEYSSILNIPFQYTYAVLSIYCAISISFYHAKQLDIPPFHCIIAGVSATLVLNTKVVDGILDTAFLDSRGLFVSIFASILAVEFMNYATKKNLTIRVKGLPDMIGKTFESIVPLLLVIVASAFISQITISLTGGQIIPELFTTMLAPAVTGIDSALGVFTIIFLEMIFWFFGLNGYAILVGFTLPFMTQYVAANATAFQAGAEVLPHVFTEAWWGTIAAATGSGLTGAISILGLRSKSKQLNAAGKASIVPAIFNISEPVVYGFPIAFNPYFFIPFVIGTPILATISYFVFRLGFIRPPVAQVGGMPTPIAQYLITLDWKAPVYAILVIVAAVVMYYPFFKMYEKSVIEKEKEAARREETNFDDDIDFDLDF</sequence>
<evidence type="ECO:0000313" key="12">
    <source>
        <dbReference type="Proteomes" id="UP000264883"/>
    </source>
</evidence>
<evidence type="ECO:0000256" key="3">
    <source>
        <dbReference type="ARBA" id="ARBA00022475"/>
    </source>
</evidence>
<feature type="transmembrane region" description="Helical" evidence="9">
    <location>
        <begin position="134"/>
        <end position="154"/>
    </location>
</feature>
<accession>A0A343JEG8</accession>
<evidence type="ECO:0000256" key="7">
    <source>
        <dbReference type="ARBA" id="ARBA00023136"/>
    </source>
</evidence>
<gene>
    <name evidence="11" type="ORF">BEN51_10660</name>
</gene>
<evidence type="ECO:0000259" key="10">
    <source>
        <dbReference type="PROSITE" id="PS51105"/>
    </source>
</evidence>
<proteinExistence type="predicted"/>
<feature type="transmembrane region" description="Helical" evidence="9">
    <location>
        <begin position="209"/>
        <end position="229"/>
    </location>
</feature>
<dbReference type="EMBL" id="CP016786">
    <property type="protein sequence ID" value="ASW43926.1"/>
    <property type="molecule type" value="Genomic_DNA"/>
</dbReference>
<dbReference type="Proteomes" id="UP000264883">
    <property type="component" value="Chromosome"/>
</dbReference>
<feature type="transmembrane region" description="Helical" evidence="9">
    <location>
        <begin position="77"/>
        <end position="96"/>
    </location>
</feature>
<evidence type="ECO:0000256" key="8">
    <source>
        <dbReference type="PIRNR" id="PIRNR006351"/>
    </source>
</evidence>
<keyword evidence="5 9" id="KW-0812">Transmembrane</keyword>
<dbReference type="KEGG" id="cia:BEN51_10660"/>
<dbReference type="GO" id="GO:0005886">
    <property type="term" value="C:plasma membrane"/>
    <property type="evidence" value="ECO:0007669"/>
    <property type="project" value="UniProtKB-SubCell"/>
</dbReference>
<feature type="transmembrane region" description="Helical" evidence="9">
    <location>
        <begin position="33"/>
        <end position="57"/>
    </location>
</feature>
<keyword evidence="4 8" id="KW-0762">Sugar transport</keyword>
<comment type="subcellular location">
    <subcellularLocation>
        <location evidence="1">Cell membrane</location>
        <topology evidence="1">Multi-pass membrane protein</topology>
    </subcellularLocation>
</comment>
<feature type="transmembrane region" description="Helical" evidence="9">
    <location>
        <begin position="277"/>
        <end position="299"/>
    </location>
</feature>
<protein>
    <recommendedName>
        <fullName evidence="8">Permease IIC component</fullName>
    </recommendedName>
</protein>
<keyword evidence="2 8" id="KW-0813">Transport</keyword>
<dbReference type="RefSeq" id="WP_207652772.1">
    <property type="nucleotide sequence ID" value="NZ_CP016786.1"/>
</dbReference>
<feature type="transmembrane region" description="Helical" evidence="9">
    <location>
        <begin position="103"/>
        <end position="122"/>
    </location>
</feature>
<evidence type="ECO:0000256" key="1">
    <source>
        <dbReference type="ARBA" id="ARBA00004651"/>
    </source>
</evidence>
<dbReference type="PROSITE" id="PS51105">
    <property type="entry name" value="PTS_EIIC_TYPE_3"/>
    <property type="match status" value="1"/>
</dbReference>
<keyword evidence="6 9" id="KW-1133">Transmembrane helix</keyword>
<feature type="transmembrane region" description="Helical" evidence="9">
    <location>
        <begin position="236"/>
        <end position="257"/>
    </location>
</feature>
<name>A0A343JEG8_9CLOT</name>
<dbReference type="AlphaFoldDB" id="A0A343JEG8"/>
<keyword evidence="3 8" id="KW-1003">Cell membrane</keyword>
<dbReference type="GO" id="GO:0009401">
    <property type="term" value="P:phosphoenolpyruvate-dependent sugar phosphotransferase system"/>
    <property type="evidence" value="ECO:0007669"/>
    <property type="project" value="InterPro"/>
</dbReference>
<dbReference type="InterPro" id="IPR004501">
    <property type="entry name" value="PTS_EIIC_3"/>
</dbReference>
<dbReference type="InterPro" id="IPR051088">
    <property type="entry name" value="PTS_Sugar-EIIC/EIIB"/>
</dbReference>
<evidence type="ECO:0000256" key="6">
    <source>
        <dbReference type="ARBA" id="ARBA00022989"/>
    </source>
</evidence>
<dbReference type="GO" id="GO:1902815">
    <property type="term" value="P:N,N'-diacetylchitobiose import"/>
    <property type="evidence" value="ECO:0007669"/>
    <property type="project" value="TreeGrafter"/>
</dbReference>
<dbReference type="PANTHER" id="PTHR33989:SF4">
    <property type="entry name" value="PTS SYSTEM N,N'-DIACETYLCHITOBIOSE-SPECIFIC EIIC COMPONENT"/>
    <property type="match status" value="1"/>
</dbReference>
<evidence type="ECO:0000256" key="9">
    <source>
        <dbReference type="SAM" id="Phobius"/>
    </source>
</evidence>